<keyword evidence="2" id="KW-0732">Signal</keyword>
<dbReference type="PIRSF" id="PIRSF013171">
    <property type="entry name" value="Pur_nuclsid_perm"/>
    <property type="match status" value="1"/>
</dbReference>
<dbReference type="AlphaFoldDB" id="A0AAD9L7Z4"/>
<feature type="chain" id="PRO_5042214509" evidence="2">
    <location>
        <begin position="22"/>
        <end position="386"/>
    </location>
</feature>
<feature type="signal peptide" evidence="2">
    <location>
        <begin position="1"/>
        <end position="21"/>
    </location>
</feature>
<evidence type="ECO:0000256" key="1">
    <source>
        <dbReference type="PIRNR" id="PIRNR013171"/>
    </source>
</evidence>
<comment type="function">
    <text evidence="1">Nucleoside permease that transports adenosine and guanosine.</text>
</comment>
<protein>
    <submittedName>
        <fullName evidence="3">Purine nucleoside permease</fullName>
    </submittedName>
</protein>
<dbReference type="InterPro" id="IPR009486">
    <property type="entry name" value="Pur_nuclsid_perm"/>
</dbReference>
<evidence type="ECO:0000313" key="3">
    <source>
        <dbReference type="EMBL" id="KAK1925972.1"/>
    </source>
</evidence>
<dbReference type="EMBL" id="JAODAN010000003">
    <property type="protein sequence ID" value="KAK1925972.1"/>
    <property type="molecule type" value="Genomic_DNA"/>
</dbReference>
<dbReference type="GO" id="GO:0055085">
    <property type="term" value="P:transmembrane transport"/>
    <property type="evidence" value="ECO:0007669"/>
    <property type="project" value="InterPro"/>
</dbReference>
<gene>
    <name evidence="3" type="ORF">DB88DRAFT_436451</name>
</gene>
<name>A0AAD9L7Z4_PAPLA</name>
<dbReference type="Pfam" id="PF06516">
    <property type="entry name" value="NUP"/>
    <property type="match status" value="1"/>
</dbReference>
<reference evidence="3" key="1">
    <citation type="submission" date="2023-02" db="EMBL/GenBank/DDBJ databases">
        <title>Identification and recombinant expression of a fungal hydrolase from Papiliotrema laurentii that hydrolyzes apple cutin and clears colloidal polyester polyurethane.</title>
        <authorList>
            <consortium name="DOE Joint Genome Institute"/>
            <person name="Roman V.A."/>
            <person name="Bojanowski C."/>
            <person name="Crable B.R."/>
            <person name="Wagner D.N."/>
            <person name="Hung C.S."/>
            <person name="Nadeau L.J."/>
            <person name="Schratz L."/>
            <person name="Haridas S."/>
            <person name="Pangilinan J."/>
            <person name="Lipzen A."/>
            <person name="Na H."/>
            <person name="Yan M."/>
            <person name="Ng V."/>
            <person name="Grigoriev I.V."/>
            <person name="Spatafora J.W."/>
            <person name="Barlow D."/>
            <person name="Biffinger J."/>
            <person name="Kelley-Loughnane N."/>
            <person name="Varaljay V.A."/>
            <person name="Crookes-Goodson W.J."/>
        </authorList>
    </citation>
    <scope>NUCLEOTIDE SEQUENCE</scope>
    <source>
        <strain evidence="3">5307AH</strain>
    </source>
</reference>
<proteinExistence type="inferred from homology"/>
<accession>A0AAD9L7Z4</accession>
<evidence type="ECO:0000256" key="2">
    <source>
        <dbReference type="SAM" id="SignalP"/>
    </source>
</evidence>
<dbReference type="PANTHER" id="PTHR38643:SF1">
    <property type="entry name" value="PURINE NUCLEOSIDE PERMEASE C285.05-RELATED"/>
    <property type="match status" value="1"/>
</dbReference>
<sequence length="386" mass="41591">MKVSLASTALCLSSLGALASAASLPKTVEQQKRWFPIAPKVMIISMFSPEALWPAALGLTQNITLPGLSPLFPAVNCNDDGSICHFTTGEGEINAACTASAVLLSPDFDLTSTYLQLIGVSFIAGIAGINPYMGTTGSVGLARFAVQVALAYEIDSRQIPSNWTTGYFLQGSTEPGKRAGNIYGTEVFELNTNLRDQVRGYLDGVTLNDTEAAAAFRANYDYAPANQPPQVFYGDVATSDVYFSGSLLDETFGNITQIWTNNTGVYALTAQEDNATFEAMVRAAKAGLMDFSRVVLMRTASDFDRAPANMGAVESFEAAQGGFTPAIKNILIAGTPIIEGILNDWDQVYANGVAPQDNWSFNADDFHTLAEQRKRGLRELRKRRII</sequence>
<organism evidence="3 4">
    <name type="scientific">Papiliotrema laurentii</name>
    <name type="common">Cryptococcus laurentii</name>
    <dbReference type="NCBI Taxonomy" id="5418"/>
    <lineage>
        <taxon>Eukaryota</taxon>
        <taxon>Fungi</taxon>
        <taxon>Dikarya</taxon>
        <taxon>Basidiomycota</taxon>
        <taxon>Agaricomycotina</taxon>
        <taxon>Tremellomycetes</taxon>
        <taxon>Tremellales</taxon>
        <taxon>Rhynchogastremaceae</taxon>
        <taxon>Papiliotrema</taxon>
    </lineage>
</organism>
<keyword evidence="4" id="KW-1185">Reference proteome</keyword>
<comment type="similarity">
    <text evidence="1">Belongs to the NUP family.</text>
</comment>
<comment type="caution">
    <text evidence="3">The sequence shown here is derived from an EMBL/GenBank/DDBJ whole genome shotgun (WGS) entry which is preliminary data.</text>
</comment>
<dbReference type="GO" id="GO:0005783">
    <property type="term" value="C:endoplasmic reticulum"/>
    <property type="evidence" value="ECO:0007669"/>
    <property type="project" value="TreeGrafter"/>
</dbReference>
<dbReference type="PANTHER" id="PTHR38643">
    <property type="entry name" value="PURINE NUCLEOSIDE PERMEASE C285.05-RELATED"/>
    <property type="match status" value="1"/>
</dbReference>
<keyword evidence="1" id="KW-0813">Transport</keyword>
<evidence type="ECO:0000313" key="4">
    <source>
        <dbReference type="Proteomes" id="UP001182556"/>
    </source>
</evidence>
<dbReference type="Proteomes" id="UP001182556">
    <property type="component" value="Unassembled WGS sequence"/>
</dbReference>